<keyword evidence="5" id="KW-0044">Antibiotic</keyword>
<dbReference type="PANTHER" id="PTHR20515:SF2">
    <property type="entry name" value="DEFENSIN BETA 4A"/>
    <property type="match status" value="1"/>
</dbReference>
<dbReference type="FunFam" id="3.10.360.10:FF:000001">
    <property type="entry name" value="Beta-defensin 1"/>
    <property type="match status" value="1"/>
</dbReference>
<dbReference type="GO" id="GO:0042742">
    <property type="term" value="P:defense response to bacterium"/>
    <property type="evidence" value="ECO:0007669"/>
    <property type="project" value="UniProtKB-KW"/>
</dbReference>
<sequence length="44" mass="5040">FTQGIRTVLRCRWNGGFCLPIRCPGTMRQIGTCLGPRVKCCKRR</sequence>
<dbReference type="InterPro" id="IPR006080">
    <property type="entry name" value="Beta/alpha-defensin_C"/>
</dbReference>
<keyword evidence="9" id="KW-1185">Reference proteome</keyword>
<evidence type="ECO:0000256" key="4">
    <source>
        <dbReference type="ARBA" id="ARBA00022940"/>
    </source>
</evidence>
<comment type="subcellular location">
    <subcellularLocation>
        <location evidence="1">Secreted</location>
    </subcellularLocation>
</comment>
<evidence type="ECO:0000259" key="7">
    <source>
        <dbReference type="SMART" id="SM00048"/>
    </source>
</evidence>
<accession>A0A5N3WIJ1</accession>
<keyword evidence="6" id="KW-1015">Disulfide bond</keyword>
<dbReference type="Proteomes" id="UP000326458">
    <property type="component" value="Unassembled WGS sequence"/>
</dbReference>
<dbReference type="EMBL" id="VCEA01000001">
    <property type="protein sequence ID" value="KAB0361273.1"/>
    <property type="molecule type" value="Genomic_DNA"/>
</dbReference>
<evidence type="ECO:0000256" key="1">
    <source>
        <dbReference type="ARBA" id="ARBA00004613"/>
    </source>
</evidence>
<dbReference type="Gene3D" id="3.10.360.10">
    <property type="entry name" value="Antimicrobial Peptide, Beta-defensin 2, Chain A"/>
    <property type="match status" value="1"/>
</dbReference>
<dbReference type="SMART" id="SM00048">
    <property type="entry name" value="DEFSN"/>
    <property type="match status" value="1"/>
</dbReference>
<dbReference type="GO" id="GO:0060326">
    <property type="term" value="P:cell chemotaxis"/>
    <property type="evidence" value="ECO:0007669"/>
    <property type="project" value="TreeGrafter"/>
</dbReference>
<dbReference type="InterPro" id="IPR001855">
    <property type="entry name" value="Defensin_beta-like"/>
</dbReference>
<evidence type="ECO:0000256" key="6">
    <source>
        <dbReference type="ARBA" id="ARBA00023157"/>
    </source>
</evidence>
<dbReference type="GO" id="GO:0031731">
    <property type="term" value="F:CCR6 chemokine receptor binding"/>
    <property type="evidence" value="ECO:0007669"/>
    <property type="project" value="TreeGrafter"/>
</dbReference>
<feature type="domain" description="Beta/alpha-defensin C-terminal" evidence="7">
    <location>
        <begin position="11"/>
        <end position="41"/>
    </location>
</feature>
<protein>
    <recommendedName>
        <fullName evidence="7">Beta/alpha-defensin C-terminal domain-containing protein</fullName>
    </recommendedName>
</protein>
<name>A0A5N3WIJ1_MUNMU</name>
<organism evidence="8 9">
    <name type="scientific">Muntiacus muntjak</name>
    <name type="common">Barking deer</name>
    <name type="synonym">Indian muntjac</name>
    <dbReference type="NCBI Taxonomy" id="9888"/>
    <lineage>
        <taxon>Eukaryota</taxon>
        <taxon>Metazoa</taxon>
        <taxon>Chordata</taxon>
        <taxon>Craniata</taxon>
        <taxon>Vertebrata</taxon>
        <taxon>Euteleostomi</taxon>
        <taxon>Mammalia</taxon>
        <taxon>Eutheria</taxon>
        <taxon>Laurasiatheria</taxon>
        <taxon>Artiodactyla</taxon>
        <taxon>Ruminantia</taxon>
        <taxon>Pecora</taxon>
        <taxon>Cervidae</taxon>
        <taxon>Muntiacinae</taxon>
        <taxon>Muntiacus</taxon>
    </lineage>
</organism>
<keyword evidence="4" id="KW-0211">Defensin</keyword>
<feature type="non-terminal residue" evidence="8">
    <location>
        <position position="1"/>
    </location>
</feature>
<comment type="caution">
    <text evidence="8">The sequence shown here is derived from an EMBL/GenBank/DDBJ whole genome shotgun (WGS) entry which is preliminary data.</text>
</comment>
<dbReference type="PANTHER" id="PTHR20515">
    <property type="entry name" value="BETA-DEFENSIN"/>
    <property type="match status" value="1"/>
</dbReference>
<gene>
    <name evidence="8" type="ORF">FD754_005429</name>
</gene>
<dbReference type="AlphaFoldDB" id="A0A5N3WIJ1"/>
<evidence type="ECO:0000313" key="8">
    <source>
        <dbReference type="EMBL" id="KAB0361273.1"/>
    </source>
</evidence>
<dbReference type="GO" id="GO:0042056">
    <property type="term" value="F:chemoattractant activity"/>
    <property type="evidence" value="ECO:0007669"/>
    <property type="project" value="TreeGrafter"/>
</dbReference>
<dbReference type="Pfam" id="PF00711">
    <property type="entry name" value="Defensin_beta"/>
    <property type="match status" value="1"/>
</dbReference>
<dbReference type="SUPFAM" id="SSF57392">
    <property type="entry name" value="Defensin-like"/>
    <property type="match status" value="1"/>
</dbReference>
<reference evidence="8 9" key="1">
    <citation type="submission" date="2019-06" db="EMBL/GenBank/DDBJ databases">
        <title>Discovery of a novel chromosome fission-fusion reversal in muntjac.</title>
        <authorList>
            <person name="Mudd A.B."/>
            <person name="Bredeson J.V."/>
            <person name="Baum R."/>
            <person name="Hockemeyer D."/>
            <person name="Rokhsar D.S."/>
        </authorList>
    </citation>
    <scope>NUCLEOTIDE SEQUENCE [LARGE SCALE GENOMIC DNA]</scope>
    <source>
        <strain evidence="8">UTSW_UCB_Mm</strain>
        <tissue evidence="8">Fibroblast cell line</tissue>
    </source>
</reference>
<keyword evidence="2" id="KW-0964">Secreted</keyword>
<keyword evidence="3" id="KW-0929">Antimicrobial</keyword>
<dbReference type="GO" id="GO:0005615">
    <property type="term" value="C:extracellular space"/>
    <property type="evidence" value="ECO:0007669"/>
    <property type="project" value="TreeGrafter"/>
</dbReference>
<evidence type="ECO:0000256" key="2">
    <source>
        <dbReference type="ARBA" id="ARBA00022525"/>
    </source>
</evidence>
<evidence type="ECO:0000313" key="9">
    <source>
        <dbReference type="Proteomes" id="UP000326458"/>
    </source>
</evidence>
<evidence type="ECO:0000256" key="5">
    <source>
        <dbReference type="ARBA" id="ARBA00023022"/>
    </source>
</evidence>
<proteinExistence type="predicted"/>
<evidence type="ECO:0000256" key="3">
    <source>
        <dbReference type="ARBA" id="ARBA00022529"/>
    </source>
</evidence>